<organism evidence="1 2">
    <name type="scientific">Salinirubellus salinus</name>
    <dbReference type="NCBI Taxonomy" id="1364945"/>
    <lineage>
        <taxon>Archaea</taxon>
        <taxon>Methanobacteriati</taxon>
        <taxon>Methanobacteriota</taxon>
        <taxon>Stenosarchaea group</taxon>
        <taxon>Halobacteria</taxon>
        <taxon>Halobacteriales</taxon>
        <taxon>Natronomonadaceae</taxon>
        <taxon>Salinirubellus</taxon>
    </lineage>
</organism>
<dbReference type="InterPro" id="IPR043899">
    <property type="entry name" value="DUF5789"/>
</dbReference>
<accession>A0A9E7UAP7</accession>
<evidence type="ECO:0000313" key="2">
    <source>
        <dbReference type="Proteomes" id="UP001057580"/>
    </source>
</evidence>
<name>A0A9E7UAP7_9EURY</name>
<dbReference type="GeneID" id="74944639"/>
<dbReference type="RefSeq" id="WP_260593272.1">
    <property type="nucleotide sequence ID" value="NZ_CP104003.1"/>
</dbReference>
<evidence type="ECO:0000313" key="1">
    <source>
        <dbReference type="EMBL" id="UWM54272.1"/>
    </source>
</evidence>
<evidence type="ECO:0008006" key="3">
    <source>
        <dbReference type="Google" id="ProtNLM"/>
    </source>
</evidence>
<keyword evidence="2" id="KW-1185">Reference proteome</keyword>
<dbReference type="AlphaFoldDB" id="A0A9E7UAP7"/>
<reference evidence="1" key="1">
    <citation type="submission" date="2022-09" db="EMBL/GenBank/DDBJ databases">
        <title>Diverse halophilic archaea isolated from saline environments.</title>
        <authorList>
            <person name="Cui H.-L."/>
        </authorList>
    </citation>
    <scope>NUCLEOTIDE SEQUENCE</scope>
    <source>
        <strain evidence="1">ZS-35-S2</strain>
    </source>
</reference>
<dbReference type="Proteomes" id="UP001057580">
    <property type="component" value="Chromosome"/>
</dbReference>
<protein>
    <recommendedName>
        <fullName evidence="3">DUF2795 domain-containing protein</fullName>
    </recommendedName>
</protein>
<gene>
    <name evidence="1" type="ORF">N0B31_19415</name>
</gene>
<dbReference type="EMBL" id="CP104003">
    <property type="protein sequence ID" value="UWM54272.1"/>
    <property type="molecule type" value="Genomic_DNA"/>
</dbReference>
<dbReference type="KEGG" id="ssai:N0B31_19415"/>
<dbReference type="Pfam" id="PF19102">
    <property type="entry name" value="DUF5789"/>
    <property type="match status" value="1"/>
</dbReference>
<sequence length="85" mass="9469">MERRLTLDRCRQVFDLLSYPITREDAGRVLGHVTLQYADGEEPFPAAVERTPSDRFESADDLELELFMSLPIAAVGEPGQSEGDA</sequence>
<proteinExistence type="predicted"/>